<feature type="transmembrane region" description="Helical" evidence="5">
    <location>
        <begin position="131"/>
        <end position="152"/>
    </location>
</feature>
<gene>
    <name evidence="6" type="ORF">DFJ75_4785</name>
</gene>
<comment type="subcellular location">
    <subcellularLocation>
        <location evidence="1">Membrane</location>
        <topology evidence="1">Multi-pass membrane protein</topology>
    </subcellularLocation>
</comment>
<feature type="transmembrane region" description="Helical" evidence="5">
    <location>
        <begin position="159"/>
        <end position="176"/>
    </location>
</feature>
<dbReference type="GO" id="GO:0016765">
    <property type="term" value="F:transferase activity, transferring alkyl or aryl (other than methyl) groups"/>
    <property type="evidence" value="ECO:0007669"/>
    <property type="project" value="InterPro"/>
</dbReference>
<keyword evidence="2 5" id="KW-0812">Transmembrane</keyword>
<dbReference type="Proteomes" id="UP000274762">
    <property type="component" value="Unassembled WGS sequence"/>
</dbReference>
<feature type="transmembrane region" description="Helical" evidence="5">
    <location>
        <begin position="202"/>
        <end position="219"/>
    </location>
</feature>
<evidence type="ECO:0000313" key="7">
    <source>
        <dbReference type="Proteomes" id="UP000274762"/>
    </source>
</evidence>
<dbReference type="RefSeq" id="WP_245969201.1">
    <property type="nucleotide sequence ID" value="NZ_CBCRXS010000001.1"/>
</dbReference>
<dbReference type="EMBL" id="RBKV01000001">
    <property type="protein sequence ID" value="RKR97892.1"/>
    <property type="molecule type" value="Genomic_DNA"/>
</dbReference>
<feature type="transmembrane region" description="Helical" evidence="5">
    <location>
        <begin position="226"/>
        <end position="244"/>
    </location>
</feature>
<evidence type="ECO:0000313" key="6">
    <source>
        <dbReference type="EMBL" id="RKR97892.1"/>
    </source>
</evidence>
<evidence type="ECO:0000256" key="5">
    <source>
        <dbReference type="SAM" id="Phobius"/>
    </source>
</evidence>
<keyword evidence="3 5" id="KW-1133">Transmembrane helix</keyword>
<protein>
    <submittedName>
        <fullName evidence="6">4-hydroxybenzoate polyprenyltransferase</fullName>
    </submittedName>
</protein>
<feature type="transmembrane region" description="Helical" evidence="5">
    <location>
        <begin position="86"/>
        <end position="111"/>
    </location>
</feature>
<feature type="transmembrane region" description="Helical" evidence="5">
    <location>
        <begin position="39"/>
        <end position="57"/>
    </location>
</feature>
<sequence length="269" mass="27651">MLTLRPAVALVGAAHVIPALAVTALTAAVAFAADVEARFIFVLMVAVFSGQLIVGWTNDLIDRDRDRQVGRTDKPLAAGHLSSRTVTVSVVITAVVCVVASLACGVAPGLVHLVLGVGSALAYNAVLKSTVFSWVPYFVAFGSLPVVVMLTAEPSHLPPLWMVAVSGLLGVGAHLLNVVPDLGDDAATGIEGLPHLLGARRIPYVAAGLLVGATAIAVIANAHMPWLWAGLGAVVVIALATMRAPGRTPFYGAIVIAAVDVTMLVLIAR</sequence>
<evidence type="ECO:0000256" key="2">
    <source>
        <dbReference type="ARBA" id="ARBA00022692"/>
    </source>
</evidence>
<organism evidence="6 7">
    <name type="scientific">Williamsia marianensis</name>
    <dbReference type="NCBI Taxonomy" id="85044"/>
    <lineage>
        <taxon>Bacteria</taxon>
        <taxon>Bacillati</taxon>
        <taxon>Actinomycetota</taxon>
        <taxon>Actinomycetes</taxon>
        <taxon>Mycobacteriales</taxon>
        <taxon>Nocardiaceae</taxon>
        <taxon>Williamsia</taxon>
    </lineage>
</organism>
<comment type="caution">
    <text evidence="6">The sequence shown here is derived from an EMBL/GenBank/DDBJ whole genome shotgun (WGS) entry which is preliminary data.</text>
</comment>
<dbReference type="InterPro" id="IPR044878">
    <property type="entry name" value="UbiA_sf"/>
</dbReference>
<reference evidence="6 7" key="1">
    <citation type="submission" date="2018-10" db="EMBL/GenBank/DDBJ databases">
        <title>Sequencing the genomes of 1000 actinobacteria strains.</title>
        <authorList>
            <person name="Klenk H.-P."/>
        </authorList>
    </citation>
    <scope>NUCLEOTIDE SEQUENCE [LARGE SCALE GENOMIC DNA]</scope>
    <source>
        <strain evidence="6 7">DSM 44343</strain>
    </source>
</reference>
<feature type="transmembrane region" description="Helical" evidence="5">
    <location>
        <begin position="7"/>
        <end position="33"/>
    </location>
</feature>
<feature type="transmembrane region" description="Helical" evidence="5">
    <location>
        <begin position="250"/>
        <end position="268"/>
    </location>
</feature>
<proteinExistence type="predicted"/>
<accession>A0A495KCD6</accession>
<dbReference type="AlphaFoldDB" id="A0A495KCD6"/>
<evidence type="ECO:0000256" key="3">
    <source>
        <dbReference type="ARBA" id="ARBA00022989"/>
    </source>
</evidence>
<name>A0A495KCD6_WILMA</name>
<dbReference type="Pfam" id="PF01040">
    <property type="entry name" value="UbiA"/>
    <property type="match status" value="1"/>
</dbReference>
<evidence type="ECO:0000256" key="4">
    <source>
        <dbReference type="ARBA" id="ARBA00023136"/>
    </source>
</evidence>
<dbReference type="GO" id="GO:0016020">
    <property type="term" value="C:membrane"/>
    <property type="evidence" value="ECO:0007669"/>
    <property type="project" value="UniProtKB-SubCell"/>
</dbReference>
<evidence type="ECO:0000256" key="1">
    <source>
        <dbReference type="ARBA" id="ARBA00004141"/>
    </source>
</evidence>
<dbReference type="Gene3D" id="1.10.357.140">
    <property type="entry name" value="UbiA prenyltransferase"/>
    <property type="match status" value="1"/>
</dbReference>
<dbReference type="InterPro" id="IPR000537">
    <property type="entry name" value="UbiA_prenyltransferase"/>
</dbReference>
<keyword evidence="4 5" id="KW-0472">Membrane</keyword>
<keyword evidence="6" id="KW-0808">Transferase</keyword>